<gene>
    <name evidence="1" type="ORF">HPB47_020529</name>
</gene>
<reference evidence="1 2" key="1">
    <citation type="journal article" date="2020" name="Cell">
        <title>Large-Scale Comparative Analyses of Tick Genomes Elucidate Their Genetic Diversity and Vector Capacities.</title>
        <authorList>
            <consortium name="Tick Genome and Microbiome Consortium (TIGMIC)"/>
            <person name="Jia N."/>
            <person name="Wang J."/>
            <person name="Shi W."/>
            <person name="Du L."/>
            <person name="Sun Y."/>
            <person name="Zhan W."/>
            <person name="Jiang J.F."/>
            <person name="Wang Q."/>
            <person name="Zhang B."/>
            <person name="Ji P."/>
            <person name="Bell-Sakyi L."/>
            <person name="Cui X.M."/>
            <person name="Yuan T.T."/>
            <person name="Jiang B.G."/>
            <person name="Yang W.F."/>
            <person name="Lam T.T."/>
            <person name="Chang Q.C."/>
            <person name="Ding S.J."/>
            <person name="Wang X.J."/>
            <person name="Zhu J.G."/>
            <person name="Ruan X.D."/>
            <person name="Zhao L."/>
            <person name="Wei J.T."/>
            <person name="Ye R.Z."/>
            <person name="Que T.C."/>
            <person name="Du C.H."/>
            <person name="Zhou Y.H."/>
            <person name="Cheng J.X."/>
            <person name="Dai P.F."/>
            <person name="Guo W.B."/>
            <person name="Han X.H."/>
            <person name="Huang E.J."/>
            <person name="Li L.F."/>
            <person name="Wei W."/>
            <person name="Gao Y.C."/>
            <person name="Liu J.Z."/>
            <person name="Shao H.Z."/>
            <person name="Wang X."/>
            <person name="Wang C.C."/>
            <person name="Yang T.C."/>
            <person name="Huo Q.B."/>
            <person name="Li W."/>
            <person name="Chen H.Y."/>
            <person name="Chen S.E."/>
            <person name="Zhou L.G."/>
            <person name="Ni X.B."/>
            <person name="Tian J.H."/>
            <person name="Sheng Y."/>
            <person name="Liu T."/>
            <person name="Pan Y.S."/>
            <person name="Xia L.Y."/>
            <person name="Li J."/>
            <person name="Zhao F."/>
            <person name="Cao W.C."/>
        </authorList>
    </citation>
    <scope>NUCLEOTIDE SEQUENCE [LARGE SCALE GENOMIC DNA]</scope>
    <source>
        <strain evidence="1">Iper-2018</strain>
    </source>
</reference>
<evidence type="ECO:0000313" key="2">
    <source>
        <dbReference type="Proteomes" id="UP000805193"/>
    </source>
</evidence>
<accession>A0AC60QHR3</accession>
<comment type="caution">
    <text evidence="1">The sequence shown here is derived from an EMBL/GenBank/DDBJ whole genome shotgun (WGS) entry which is preliminary data.</text>
</comment>
<organism evidence="1 2">
    <name type="scientific">Ixodes persulcatus</name>
    <name type="common">Taiga tick</name>
    <dbReference type="NCBI Taxonomy" id="34615"/>
    <lineage>
        <taxon>Eukaryota</taxon>
        <taxon>Metazoa</taxon>
        <taxon>Ecdysozoa</taxon>
        <taxon>Arthropoda</taxon>
        <taxon>Chelicerata</taxon>
        <taxon>Arachnida</taxon>
        <taxon>Acari</taxon>
        <taxon>Parasitiformes</taxon>
        <taxon>Ixodida</taxon>
        <taxon>Ixodoidea</taxon>
        <taxon>Ixodidae</taxon>
        <taxon>Ixodinae</taxon>
        <taxon>Ixodes</taxon>
    </lineage>
</organism>
<dbReference type="Proteomes" id="UP000805193">
    <property type="component" value="Unassembled WGS sequence"/>
</dbReference>
<name>A0AC60QHR3_IXOPE</name>
<dbReference type="EMBL" id="JABSTQ010009119">
    <property type="protein sequence ID" value="KAG0432771.1"/>
    <property type="molecule type" value="Genomic_DNA"/>
</dbReference>
<keyword evidence="2" id="KW-1185">Reference proteome</keyword>
<protein>
    <submittedName>
        <fullName evidence="1">Uncharacterized protein</fullName>
    </submittedName>
</protein>
<evidence type="ECO:0000313" key="1">
    <source>
        <dbReference type="EMBL" id="KAG0432771.1"/>
    </source>
</evidence>
<sequence>MTLPCYNFYTNPTIETAPSIREKNPVTKRGWAAVGILRHIPQAQLDTTALCSTDREVVAARIRHGRTKFTVASVYLRPGTKAVDGEMMQWIKGLIKLAEGDPIIVAGDFNSPHRYWGYTTNTRRGKDILEAMNTVGLELLNAPGVNTRLAKQRRQKDSTPDLSWASRCLDIEWTPWKDSLGSDHFPLEMKLRHGQGTGYKEKRPVVKWDHFRELLEAEDGQDVEMSIRKALREAKTEILVKPDAPTPDNDLLNLWASRLQALQRYGKKKTLRNKIKLNHATAKANRYTKELGRTRWRTHCESFNQRTGLGKAWRTYRGLDGRKCRKRNAAQNLALKLNISEEELAIKAGELFFPQDGAPTTPRATAEDLDMSLKAGMEDQLGMGELIDALFTTKTNSAPGPDGVSYQALRNLPEEATKRLLDKYNQVWESGRLPEDWKLSWVTPIPKPGKPLDRIENLRLVSLTSNVGKTMEKIVLRRIQWYLEKHECLDPRQTGFREAMGTHDSLTLLYEEVMTDKNKQDPRLVVALDIRKAFDAVPHWAVARGAKACGIRGKALNFIEDFLRNRNFQVKIGDTKGPLTANCRRVPQGAVISPVLFNMVMAGLPARLHTIEGLGFTVYADDVTLWTRGGSLREQEWTMQRSIEQVLEYLKEFGMEASPEKTQYMVVARPPDNRKGIANLIRLEMNGQEIGRKQQIKILGVTFEETARSTKWLPEIEKNWVQGLKLIRKTTNKSWGADEKALRILAEALLTSRALYSCNWLKSHPRAVEEARNRSMRVIIGLSNFTPLEELRQEAQMSRIEDRADVQNIAQFQRLERTRQGRRLLEDLGYDIGNKPPLEKPLPPWQDEAVTDHRPLPKALNEGKRARAARLHAAWCEENGRGDEIRYTDAARTEGASAAAWHDPRRNKGWAEALPEGTSVKEAELRAILAAIEDILSISVTASKARIFMDSQEAIIATRCSRPKGRTTKTIKKMATELRERGTKLYITWLPGHSGIAGNERAHRAAVEAAHYSSTLDPTSPSGRHETVDPEEQAELARQARKAYLRGLLPPQEDEIPAGYSRWAAVRVRRIRTKTACTPAKLASFGLLEPEEAKCKTCTGNNMATLQHLLWNCKGLDRHRQEALKVLREEDRPRKLDEWARPRGSPQHRKALLDSLMDYIRKSATHNLI</sequence>
<proteinExistence type="predicted"/>